<feature type="transmembrane region" description="Helical" evidence="1">
    <location>
        <begin position="163"/>
        <end position="188"/>
    </location>
</feature>
<comment type="caution">
    <text evidence="2">The sequence shown here is derived from an EMBL/GenBank/DDBJ whole genome shotgun (WGS) entry which is preliminary data.</text>
</comment>
<feature type="transmembrane region" description="Helical" evidence="1">
    <location>
        <begin position="60"/>
        <end position="84"/>
    </location>
</feature>
<feature type="transmembrane region" description="Helical" evidence="1">
    <location>
        <begin position="96"/>
        <end position="115"/>
    </location>
</feature>
<reference evidence="2" key="1">
    <citation type="submission" date="2022-01" db="EMBL/GenBank/DDBJ databases">
        <authorList>
            <person name="Jo J.-H."/>
            <person name="Im W.-T."/>
        </authorList>
    </citation>
    <scope>NUCLEOTIDE SEQUENCE</scope>
    <source>
        <strain evidence="2">I2-34</strain>
    </source>
</reference>
<keyword evidence="1" id="KW-1133">Transmembrane helix</keyword>
<keyword evidence="1" id="KW-0812">Transmembrane</keyword>
<feature type="transmembrane region" description="Helical" evidence="1">
    <location>
        <begin position="26"/>
        <end position="48"/>
    </location>
</feature>
<organism evidence="2 3">
    <name type="scientific">Arthrobacter hankyongi</name>
    <dbReference type="NCBI Taxonomy" id="2904801"/>
    <lineage>
        <taxon>Bacteria</taxon>
        <taxon>Bacillati</taxon>
        <taxon>Actinomycetota</taxon>
        <taxon>Actinomycetes</taxon>
        <taxon>Micrococcales</taxon>
        <taxon>Micrococcaceae</taxon>
        <taxon>Arthrobacter</taxon>
    </lineage>
</organism>
<dbReference type="EMBL" id="JAKLTQ010000005">
    <property type="protein sequence ID" value="MCG2622077.1"/>
    <property type="molecule type" value="Genomic_DNA"/>
</dbReference>
<keyword evidence="1" id="KW-0472">Membrane</keyword>
<feature type="transmembrane region" description="Helical" evidence="1">
    <location>
        <begin position="135"/>
        <end position="151"/>
    </location>
</feature>
<feature type="transmembrane region" description="Helical" evidence="1">
    <location>
        <begin position="200"/>
        <end position="221"/>
    </location>
</feature>
<dbReference type="Proteomes" id="UP001165368">
    <property type="component" value="Unassembled WGS sequence"/>
</dbReference>
<proteinExistence type="predicted"/>
<dbReference type="NCBIfam" id="NF038065">
    <property type="entry name" value="Pr6Pr"/>
    <property type="match status" value="1"/>
</dbReference>
<dbReference type="RefSeq" id="WP_237820029.1">
    <property type="nucleotide sequence ID" value="NZ_JAKLTQ010000005.1"/>
</dbReference>
<gene>
    <name evidence="2" type="ORF">LVY72_09110</name>
</gene>
<protein>
    <submittedName>
        <fullName evidence="2">Pr6Pr family membrane protein</fullName>
    </submittedName>
</protein>
<evidence type="ECO:0000256" key="1">
    <source>
        <dbReference type="SAM" id="Phobius"/>
    </source>
</evidence>
<dbReference type="InterPro" id="IPR049713">
    <property type="entry name" value="Pr6Pr-like"/>
</dbReference>
<evidence type="ECO:0000313" key="3">
    <source>
        <dbReference type="Proteomes" id="UP001165368"/>
    </source>
</evidence>
<keyword evidence="3" id="KW-1185">Reference proteome</keyword>
<name>A0ABS9L5X4_9MICC</name>
<sequence>MSEPLAPAAGTRPAAGRYNEIFVARLFHALTALAALAGLVLEAVAMLASPVYGAAPGHAWWNFLSYFSVQAGVLVFAVSVSLAADSARTGGRFWRAARLAALVAAVLVFWLQFTPYRGLAEFTGLNAATVWGDRVLHYALPVLVLACWLIFGPRPRIRPAAALWSLAFPVFWLLWTIIRGAVTGWYPYPPVDAAAGTGPMLAGGVFILLGWLGTAFLYLLLDRRMGREPDGYLPGFGPDGR</sequence>
<accession>A0ABS9L5X4</accession>
<evidence type="ECO:0000313" key="2">
    <source>
        <dbReference type="EMBL" id="MCG2622077.1"/>
    </source>
</evidence>